<dbReference type="STRING" id="1177755.A7A08_00610"/>
<evidence type="ECO:0000313" key="1">
    <source>
        <dbReference type="EMBL" id="ODA68776.1"/>
    </source>
</evidence>
<evidence type="ECO:0000313" key="2">
    <source>
        <dbReference type="Proteomes" id="UP000095087"/>
    </source>
</evidence>
<dbReference type="EMBL" id="MASI01000001">
    <property type="protein sequence ID" value="ODA68776.1"/>
    <property type="molecule type" value="Genomic_DNA"/>
</dbReference>
<protein>
    <submittedName>
        <fullName evidence="1">Uncharacterized protein</fullName>
    </submittedName>
</protein>
<dbReference type="AlphaFoldDB" id="A0A1E2S2N3"/>
<sequence length="82" mass="8876">MAKLSAAELEEAKLDPSTVFDRPQDVLSADGLSEADKRAILKRWEMDADALLRAGDEGMDEDAASGELVRAVRSALDKLDSK</sequence>
<keyword evidence="2" id="KW-1185">Reference proteome</keyword>
<comment type="caution">
    <text evidence="1">The sequence shown here is derived from an EMBL/GenBank/DDBJ whole genome shotgun (WGS) entry which is preliminary data.</text>
</comment>
<reference evidence="1 2" key="1">
    <citation type="submission" date="2016-07" db="EMBL/GenBank/DDBJ databases">
        <title>Draft genome sequence of Methyloligella halotolerans C2T (VKM B-2706T=CCUG 61687T=DSM 25045T), a halotolerant polyhydroxybutyrate accumulating methylotroph.</title>
        <authorList>
            <person name="Vasilenko O.V."/>
            <person name="Doronina N.V."/>
            <person name="Poroshina M.N."/>
            <person name="Tarlachkov S.V."/>
            <person name="Trotsenko Y.A."/>
        </authorList>
    </citation>
    <scope>NUCLEOTIDE SEQUENCE [LARGE SCALE GENOMIC DNA]</scope>
    <source>
        <strain evidence="1 2">VKM B-2706</strain>
    </source>
</reference>
<dbReference type="RefSeq" id="WP_069094006.1">
    <property type="nucleotide sequence ID" value="NZ_MASI01000001.1"/>
</dbReference>
<dbReference type="OrthoDB" id="5405867at2"/>
<organism evidence="1 2">
    <name type="scientific">Methyloligella halotolerans</name>
    <dbReference type="NCBI Taxonomy" id="1177755"/>
    <lineage>
        <taxon>Bacteria</taxon>
        <taxon>Pseudomonadati</taxon>
        <taxon>Pseudomonadota</taxon>
        <taxon>Alphaproteobacteria</taxon>
        <taxon>Hyphomicrobiales</taxon>
        <taxon>Hyphomicrobiaceae</taxon>
        <taxon>Methyloligella</taxon>
    </lineage>
</organism>
<name>A0A1E2S2N3_9HYPH</name>
<proteinExistence type="predicted"/>
<dbReference type="Proteomes" id="UP000095087">
    <property type="component" value="Unassembled WGS sequence"/>
</dbReference>
<gene>
    <name evidence="1" type="ORF">A7A08_00610</name>
</gene>
<accession>A0A1E2S2N3</accession>